<gene>
    <name evidence="1" type="ORF">TSIB3V08_LOCUS2519</name>
</gene>
<protein>
    <submittedName>
        <fullName evidence="1">Uncharacterized protein</fullName>
    </submittedName>
</protein>
<accession>A0A7R9AQ94</accession>
<dbReference type="AlphaFoldDB" id="A0A7R9AQ94"/>
<sequence>MDSLPGLGPPFLHRTFLQRLHPRRKTFPPLDASLAVYHSTRLQSHGIYRQINKINLVSLDVVKPKTHSTALTLARNGSMSMTFDDVDYVDVDLDAMSALYSSSMASLVLTDSSQLTSDSQHLGVQSFPLIVDTDGSKYANEIDDTNLDQETVLRRHGRDEASGGSGLSSFGGMLPGLINNTMLNERGTMVLGGFSMMLMPMPAGSDMFSFMQNGMGALQGLPGLSSLPGRRRR</sequence>
<dbReference type="EMBL" id="OC000773">
    <property type="protein sequence ID" value="CAD7258280.1"/>
    <property type="molecule type" value="Genomic_DNA"/>
</dbReference>
<organism evidence="1">
    <name type="scientific">Timema shepardi</name>
    <name type="common">Walking stick</name>
    <dbReference type="NCBI Taxonomy" id="629360"/>
    <lineage>
        <taxon>Eukaryota</taxon>
        <taxon>Metazoa</taxon>
        <taxon>Ecdysozoa</taxon>
        <taxon>Arthropoda</taxon>
        <taxon>Hexapoda</taxon>
        <taxon>Insecta</taxon>
        <taxon>Pterygota</taxon>
        <taxon>Neoptera</taxon>
        <taxon>Polyneoptera</taxon>
        <taxon>Phasmatodea</taxon>
        <taxon>Timematodea</taxon>
        <taxon>Timematoidea</taxon>
        <taxon>Timematidae</taxon>
        <taxon>Timema</taxon>
    </lineage>
</organism>
<name>A0A7R9AQ94_TIMSH</name>
<evidence type="ECO:0000313" key="1">
    <source>
        <dbReference type="EMBL" id="CAD7258280.1"/>
    </source>
</evidence>
<reference evidence="1" key="1">
    <citation type="submission" date="2020-11" db="EMBL/GenBank/DDBJ databases">
        <authorList>
            <person name="Tran Van P."/>
        </authorList>
    </citation>
    <scope>NUCLEOTIDE SEQUENCE</scope>
</reference>
<proteinExistence type="predicted"/>